<dbReference type="RefSeq" id="WP_322187493.1">
    <property type="nucleotide sequence ID" value="NZ_JAXLPB010000004.1"/>
</dbReference>
<evidence type="ECO:0000256" key="5">
    <source>
        <dbReference type="ARBA" id="ARBA00022741"/>
    </source>
</evidence>
<evidence type="ECO:0000256" key="1">
    <source>
        <dbReference type="ARBA" id="ARBA00000085"/>
    </source>
</evidence>
<evidence type="ECO:0000256" key="6">
    <source>
        <dbReference type="ARBA" id="ARBA00022777"/>
    </source>
</evidence>
<evidence type="ECO:0000313" key="13">
    <source>
        <dbReference type="Proteomes" id="UP001294412"/>
    </source>
</evidence>
<keyword evidence="4" id="KW-0808">Transferase</keyword>
<keyword evidence="9" id="KW-0175">Coiled coil</keyword>
<accession>A0ABU5I427</accession>
<keyword evidence="10" id="KW-0472">Membrane</keyword>
<evidence type="ECO:0000256" key="8">
    <source>
        <dbReference type="ARBA" id="ARBA00023012"/>
    </source>
</evidence>
<dbReference type="PANTHER" id="PTHR43065">
    <property type="entry name" value="SENSOR HISTIDINE KINASE"/>
    <property type="match status" value="1"/>
</dbReference>
<dbReference type="Gene3D" id="1.10.287.130">
    <property type="match status" value="1"/>
</dbReference>
<dbReference type="SUPFAM" id="SSF55874">
    <property type="entry name" value="ATPase domain of HSP90 chaperone/DNA topoisomerase II/histidine kinase"/>
    <property type="match status" value="1"/>
</dbReference>
<dbReference type="SUPFAM" id="SSF47384">
    <property type="entry name" value="Homodimeric domain of signal transducing histidine kinase"/>
    <property type="match status" value="1"/>
</dbReference>
<keyword evidence="10" id="KW-1133">Transmembrane helix</keyword>
<evidence type="ECO:0000256" key="4">
    <source>
        <dbReference type="ARBA" id="ARBA00022679"/>
    </source>
</evidence>
<keyword evidence="8" id="KW-0902">Two-component regulatory system</keyword>
<dbReference type="InterPro" id="IPR036890">
    <property type="entry name" value="HATPase_C_sf"/>
</dbReference>
<evidence type="ECO:0000313" key="12">
    <source>
        <dbReference type="EMBL" id="MDY8109961.1"/>
    </source>
</evidence>
<evidence type="ECO:0000256" key="9">
    <source>
        <dbReference type="SAM" id="Coils"/>
    </source>
</evidence>
<protein>
    <recommendedName>
        <fullName evidence="2">histidine kinase</fullName>
        <ecNumber evidence="2">2.7.13.3</ecNumber>
    </recommendedName>
</protein>
<reference evidence="12 13" key="1">
    <citation type="submission" date="2023-12" db="EMBL/GenBank/DDBJ databases">
        <title>Description of Novel Strain Fulvimarina sp. 2208YS6-2-32 isolated from Uroteuthis (Photololigo) edulis.</title>
        <authorList>
            <person name="Park J.-S."/>
        </authorList>
    </citation>
    <scope>NUCLEOTIDE SEQUENCE [LARGE SCALE GENOMIC DNA]</scope>
    <source>
        <strain evidence="12 13">2208YS6-2-32</strain>
    </source>
</reference>
<dbReference type="PROSITE" id="PS50109">
    <property type="entry name" value="HIS_KIN"/>
    <property type="match status" value="1"/>
</dbReference>
<dbReference type="SMART" id="SM00388">
    <property type="entry name" value="HisKA"/>
    <property type="match status" value="1"/>
</dbReference>
<dbReference type="EC" id="2.7.13.3" evidence="2"/>
<dbReference type="GO" id="GO:0005524">
    <property type="term" value="F:ATP binding"/>
    <property type="evidence" value="ECO:0007669"/>
    <property type="project" value="UniProtKB-KW"/>
</dbReference>
<dbReference type="InterPro" id="IPR005467">
    <property type="entry name" value="His_kinase_dom"/>
</dbReference>
<dbReference type="InterPro" id="IPR003661">
    <property type="entry name" value="HisK_dim/P_dom"/>
</dbReference>
<dbReference type="Gene3D" id="3.30.450.20">
    <property type="entry name" value="PAS domain"/>
    <property type="match status" value="1"/>
</dbReference>
<dbReference type="Pfam" id="PF02518">
    <property type="entry name" value="HATPase_c"/>
    <property type="match status" value="1"/>
</dbReference>
<dbReference type="SMART" id="SM00387">
    <property type="entry name" value="HATPase_c"/>
    <property type="match status" value="1"/>
</dbReference>
<evidence type="ECO:0000256" key="10">
    <source>
        <dbReference type="SAM" id="Phobius"/>
    </source>
</evidence>
<dbReference type="Pfam" id="PF00512">
    <property type="entry name" value="HisKA"/>
    <property type="match status" value="1"/>
</dbReference>
<keyword evidence="3" id="KW-0597">Phosphoprotein</keyword>
<feature type="domain" description="Histidine kinase" evidence="11">
    <location>
        <begin position="381"/>
        <end position="596"/>
    </location>
</feature>
<dbReference type="InterPro" id="IPR004358">
    <property type="entry name" value="Sig_transdc_His_kin-like_C"/>
</dbReference>
<evidence type="ECO:0000256" key="7">
    <source>
        <dbReference type="ARBA" id="ARBA00022840"/>
    </source>
</evidence>
<comment type="caution">
    <text evidence="12">The sequence shown here is derived from an EMBL/GenBank/DDBJ whole genome shotgun (WGS) entry which is preliminary data.</text>
</comment>
<keyword evidence="13" id="KW-1185">Reference proteome</keyword>
<dbReference type="InterPro" id="IPR036097">
    <property type="entry name" value="HisK_dim/P_sf"/>
</dbReference>
<proteinExistence type="predicted"/>
<dbReference type="CDD" id="cd00075">
    <property type="entry name" value="HATPase"/>
    <property type="match status" value="1"/>
</dbReference>
<feature type="coiled-coil region" evidence="9">
    <location>
        <begin position="338"/>
        <end position="372"/>
    </location>
</feature>
<dbReference type="PRINTS" id="PR00344">
    <property type="entry name" value="BCTRLSENSOR"/>
</dbReference>
<dbReference type="Gene3D" id="6.10.250.3020">
    <property type="match status" value="1"/>
</dbReference>
<dbReference type="EMBL" id="JAXLPB010000004">
    <property type="protein sequence ID" value="MDY8109961.1"/>
    <property type="molecule type" value="Genomic_DNA"/>
</dbReference>
<comment type="catalytic activity">
    <reaction evidence="1">
        <text>ATP + protein L-histidine = ADP + protein N-phospho-L-histidine.</text>
        <dbReference type="EC" id="2.7.13.3"/>
    </reaction>
</comment>
<dbReference type="PANTHER" id="PTHR43065:SF46">
    <property type="entry name" value="C4-DICARBOXYLATE TRANSPORT SENSOR PROTEIN DCTB"/>
    <property type="match status" value="1"/>
</dbReference>
<feature type="transmembrane region" description="Helical" evidence="10">
    <location>
        <begin position="25"/>
        <end position="47"/>
    </location>
</feature>
<dbReference type="Gene3D" id="3.30.565.10">
    <property type="entry name" value="Histidine kinase-like ATPase, C-terminal domain"/>
    <property type="match status" value="1"/>
</dbReference>
<dbReference type="CDD" id="cd00082">
    <property type="entry name" value="HisKA"/>
    <property type="match status" value="1"/>
</dbReference>
<name>A0ABU5I427_9HYPH</name>
<gene>
    <name evidence="12" type="ORF">U0C82_12510</name>
</gene>
<dbReference type="Proteomes" id="UP001294412">
    <property type="component" value="Unassembled WGS sequence"/>
</dbReference>
<keyword evidence="6" id="KW-0418">Kinase</keyword>
<evidence type="ECO:0000256" key="3">
    <source>
        <dbReference type="ARBA" id="ARBA00022553"/>
    </source>
</evidence>
<keyword evidence="7 12" id="KW-0067">ATP-binding</keyword>
<dbReference type="InterPro" id="IPR003594">
    <property type="entry name" value="HATPase_dom"/>
</dbReference>
<evidence type="ECO:0000259" key="11">
    <source>
        <dbReference type="PROSITE" id="PS50109"/>
    </source>
</evidence>
<evidence type="ECO:0000256" key="2">
    <source>
        <dbReference type="ARBA" id="ARBA00012438"/>
    </source>
</evidence>
<organism evidence="12 13">
    <name type="scientific">Fulvimarina uroteuthidis</name>
    <dbReference type="NCBI Taxonomy" id="3098149"/>
    <lineage>
        <taxon>Bacteria</taxon>
        <taxon>Pseudomonadati</taxon>
        <taxon>Pseudomonadota</taxon>
        <taxon>Alphaproteobacteria</taxon>
        <taxon>Hyphomicrobiales</taxon>
        <taxon>Aurantimonadaceae</taxon>
        <taxon>Fulvimarina</taxon>
    </lineage>
</organism>
<sequence>MARQIAIKATGRAGRKGRHAIERQFWLVRGLVALAIAVLALLAILGAGRFAGQAARSTVVQNAVETLNVQAAVLDGILDKHRLLPPLLAGTDQIRSILSPPGAPLIDISRRDALLAVGRIAAMSGALDVALFSPGGEIIASARDLFPSVSRPLQSALETARQSRLGRQSLFLGNGQHAYAFVSIVRRERAILGYIAVLVGFESVEATWTLSTDPIFVTDSQERVLLTNRPEWGLETLLDVERTSAGHLKRVDRPETTYLDLARDMPLLDWRIHVLVDRSPIAAARTFAEITAAFVVLLLGAIAALALRRHEQVILKERRDRAIALGLERVVRERTRALSLANAQLTGEIEERRQAERKLRTTQNELVQTAKLAGLGQMAAALGHEFNQPIASIRTYADNAARLIATERVDRVPHNLTRIAAMTDRMAEISKTLLAFSRKPGTTASPTCLGPVLDEAMILVRPRLRKAGVTLTIDPALRDLAVLGGKIRLSQVFVNLFNNAADAMAHRTFGTIEAVLAKAPATGGVEIEIRDDGPGIPKDLKDSVFDPFVTTKPSGEGIGIGLSIVSNILADFGGSIRLVESGSSGTVFAIRLQNIDTRTIAAA</sequence>
<keyword evidence="10" id="KW-0812">Transmembrane</keyword>
<keyword evidence="5" id="KW-0547">Nucleotide-binding</keyword>
<dbReference type="PIRSF" id="PIRSF036431">
    <property type="entry name" value="STHK_DctB"/>
    <property type="match status" value="1"/>
</dbReference>
<dbReference type="InterPro" id="IPR017055">
    <property type="entry name" value="Sig_transdc_His_kinase_DctB"/>
</dbReference>